<evidence type="ECO:0000313" key="2">
    <source>
        <dbReference type="Proteomes" id="UP001596317"/>
    </source>
</evidence>
<dbReference type="SUPFAM" id="SSF63829">
    <property type="entry name" value="Calcium-dependent phosphotriesterase"/>
    <property type="match status" value="1"/>
</dbReference>
<dbReference type="RefSeq" id="WP_380053597.1">
    <property type="nucleotide sequence ID" value="NZ_JBHSWB010000001.1"/>
</dbReference>
<sequence>MSDQTDSQGRVWLVRRVTTGMGGYTDTLSVWTPSTGTLQDLNVTANYGYSGGQFILSPDGKRALYLSDYGGDKLKIDTVTAAVSKLTQLEGASSGAIANDGTVWFSTYSQLARINADDTVTKFNTGAGRLKGFDLNNPGVLWGADSSTVYRVNASTGAVTSTTMGNIASVVLATSGGLNVVTYEFLVSGNRPSYLSYLK</sequence>
<proteinExistence type="predicted"/>
<reference evidence="2" key="1">
    <citation type="journal article" date="2019" name="Int. J. Syst. Evol. Microbiol.">
        <title>The Global Catalogue of Microorganisms (GCM) 10K type strain sequencing project: providing services to taxonomists for standard genome sequencing and annotation.</title>
        <authorList>
            <consortium name="The Broad Institute Genomics Platform"/>
            <consortium name="The Broad Institute Genome Sequencing Center for Infectious Disease"/>
            <person name="Wu L."/>
            <person name="Ma J."/>
        </authorList>
    </citation>
    <scope>NUCLEOTIDE SEQUENCE [LARGE SCALE GENOMIC DNA]</scope>
    <source>
        <strain evidence="2">CCUG 63830</strain>
    </source>
</reference>
<evidence type="ECO:0000313" key="1">
    <source>
        <dbReference type="EMBL" id="MFC6659118.1"/>
    </source>
</evidence>
<name>A0ABW1ZF85_9DEIO</name>
<dbReference type="EMBL" id="JBHSWB010000001">
    <property type="protein sequence ID" value="MFC6659118.1"/>
    <property type="molecule type" value="Genomic_DNA"/>
</dbReference>
<dbReference type="Gene3D" id="2.130.10.10">
    <property type="entry name" value="YVTN repeat-like/Quinoprotein amine dehydrogenase"/>
    <property type="match status" value="1"/>
</dbReference>
<organism evidence="1 2">
    <name type="scientific">Deinococcus multiflagellatus</name>
    <dbReference type="NCBI Taxonomy" id="1656887"/>
    <lineage>
        <taxon>Bacteria</taxon>
        <taxon>Thermotogati</taxon>
        <taxon>Deinococcota</taxon>
        <taxon>Deinococci</taxon>
        <taxon>Deinococcales</taxon>
        <taxon>Deinococcaceae</taxon>
        <taxon>Deinococcus</taxon>
    </lineage>
</organism>
<dbReference type="Proteomes" id="UP001596317">
    <property type="component" value="Unassembled WGS sequence"/>
</dbReference>
<keyword evidence="2" id="KW-1185">Reference proteome</keyword>
<comment type="caution">
    <text evidence="1">The sequence shown here is derived from an EMBL/GenBank/DDBJ whole genome shotgun (WGS) entry which is preliminary data.</text>
</comment>
<accession>A0ABW1ZF85</accession>
<dbReference type="InterPro" id="IPR015943">
    <property type="entry name" value="WD40/YVTN_repeat-like_dom_sf"/>
</dbReference>
<gene>
    <name evidence="1" type="ORF">ACFP90_01155</name>
</gene>
<protein>
    <submittedName>
        <fullName evidence="1">Uncharacterized protein</fullName>
    </submittedName>
</protein>